<dbReference type="AlphaFoldDB" id="A0A342KBK7"/>
<evidence type="ECO:0000256" key="14">
    <source>
        <dbReference type="ARBA" id="ARBA00023075"/>
    </source>
</evidence>
<evidence type="ECO:0000256" key="5">
    <source>
        <dbReference type="ARBA" id="ARBA00021008"/>
    </source>
</evidence>
<evidence type="ECO:0000313" key="21">
    <source>
        <dbReference type="EMBL" id="AND82237.1"/>
    </source>
</evidence>
<evidence type="ECO:0000256" key="16">
    <source>
        <dbReference type="ARBA" id="ARBA00023136"/>
    </source>
</evidence>
<dbReference type="PANTHER" id="PTHR46552">
    <property type="entry name" value="NADH-UBIQUINONE OXIDOREDUCTASE CHAIN 2"/>
    <property type="match status" value="1"/>
</dbReference>
<dbReference type="EMBL" id="KU521508">
    <property type="protein sequence ID" value="AND82237.1"/>
    <property type="molecule type" value="Genomic_DNA"/>
</dbReference>
<evidence type="ECO:0000256" key="6">
    <source>
        <dbReference type="ARBA" id="ARBA00022448"/>
    </source>
</evidence>
<evidence type="ECO:0000259" key="20">
    <source>
        <dbReference type="Pfam" id="PF00361"/>
    </source>
</evidence>
<dbReference type="Pfam" id="PF00361">
    <property type="entry name" value="Proton_antipo_M"/>
    <property type="match status" value="1"/>
</dbReference>
<gene>
    <name evidence="21" type="primary">Nad2</name>
</gene>
<keyword evidence="16 18" id="KW-0472">Membrane</keyword>
<dbReference type="GO" id="GO:0008137">
    <property type="term" value="F:NADH dehydrogenase (ubiquinone) activity"/>
    <property type="evidence" value="ECO:0007669"/>
    <property type="project" value="UniProtKB-EC"/>
</dbReference>
<keyword evidence="14 18" id="KW-0830">Ubiquinone</keyword>
<keyword evidence="13 18" id="KW-0520">NAD</keyword>
<evidence type="ECO:0000256" key="18">
    <source>
        <dbReference type="RuleBase" id="RU003403"/>
    </source>
</evidence>
<keyword evidence="6" id="KW-0813">Transport</keyword>
<comment type="catalytic activity">
    <reaction evidence="17 18">
        <text>a ubiquinone + NADH + 5 H(+)(in) = a ubiquinol + NAD(+) + 4 H(+)(out)</text>
        <dbReference type="Rhea" id="RHEA:29091"/>
        <dbReference type="Rhea" id="RHEA-COMP:9565"/>
        <dbReference type="Rhea" id="RHEA-COMP:9566"/>
        <dbReference type="ChEBI" id="CHEBI:15378"/>
        <dbReference type="ChEBI" id="CHEBI:16389"/>
        <dbReference type="ChEBI" id="CHEBI:17976"/>
        <dbReference type="ChEBI" id="CHEBI:57540"/>
        <dbReference type="ChEBI" id="CHEBI:57945"/>
        <dbReference type="EC" id="7.1.1.2"/>
    </reaction>
</comment>
<evidence type="ECO:0000256" key="17">
    <source>
        <dbReference type="ARBA" id="ARBA00049551"/>
    </source>
</evidence>
<comment type="function">
    <text evidence="1">Core subunit of the mitochondrial membrane respiratory chain NADH dehydrogenase (Complex I) that is believed to belong to the minimal assembly required for catalysis. Complex I functions in the transfer of electrons from NADH to the respiratory chain. The immediate electron acceptor for the enzyme is believed to be ubiquinone.</text>
</comment>
<feature type="chain" id="PRO_5016582945" description="NADH-ubiquinone oxidoreductase chain 2" evidence="19">
    <location>
        <begin position="16"/>
        <end position="334"/>
    </location>
</feature>
<organism evidence="21">
    <name type="scientific">Grimothea gregaria</name>
    <dbReference type="NCBI Taxonomy" id="306053"/>
    <lineage>
        <taxon>Eukaryota</taxon>
        <taxon>Metazoa</taxon>
        <taxon>Ecdysozoa</taxon>
        <taxon>Arthropoda</taxon>
        <taxon>Crustacea</taxon>
        <taxon>Multicrustacea</taxon>
        <taxon>Malacostraca</taxon>
        <taxon>Eumalacostraca</taxon>
        <taxon>Eucarida</taxon>
        <taxon>Decapoda</taxon>
        <taxon>Pleocyemata</taxon>
        <taxon>Anomura</taxon>
        <taxon>Galatheoidea</taxon>
        <taxon>Munididae</taxon>
        <taxon>Grimothea</taxon>
    </lineage>
</organism>
<evidence type="ECO:0000256" key="9">
    <source>
        <dbReference type="ARBA" id="ARBA00022792"/>
    </source>
</evidence>
<evidence type="ECO:0000256" key="13">
    <source>
        <dbReference type="ARBA" id="ARBA00023027"/>
    </source>
</evidence>
<dbReference type="InterPro" id="IPR001750">
    <property type="entry name" value="ND/Mrp_TM"/>
</dbReference>
<reference evidence="21" key="1">
    <citation type="journal article" date="2016" name="Mitochondrial DNA Part B Resour">
        <title>The complete mitochondrial genome of squat lobster, Munida gregaria (Anomura, Galatheoidea, Munididae).</title>
        <authorList>
            <person name="Lee C.W."/>
            <person name="Song J.-H."/>
            <person name="Min G.-S."/>
            <person name="Kim S."/>
        </authorList>
    </citation>
    <scope>NUCLEOTIDE SEQUENCE</scope>
</reference>
<comment type="subcellular location">
    <subcellularLocation>
        <location evidence="2 18">Mitochondrion inner membrane</location>
        <topology evidence="2 18">Multi-pass membrane protein</topology>
    </subcellularLocation>
</comment>
<dbReference type="EC" id="7.1.1.2" evidence="4 18"/>
<sequence length="334" mass="37972">MYLSLFNMLFMSTLSAGTLLAVSSSSWFNAWAGLELNLLSFIPLIISNGTRYSSEAALKYFLIQALGSSLIIFSSSALLFSSNLFSIILAASLLLKLGAAPFHFWFPQIIEGMLWPQAAILMTIQKVAPIFLLSYLMDYHNIFIIMLISSIMSAVVGAVGGVNQMSLRKIMAFSSINHMAWMLMASLISEYLVFFYFVFYCLMSLSVIMIFFLQQSFHFNHLINQSNLNPSMKVITFMSLLSLGGLPPFTGFFPKWILIQEMVNFKLLYPLVILLISTLVTLYYYLRISISFMNMSAIKLKPSVLQKKSFFLNMPMFLMMNMMGLMIPVFFIFY</sequence>
<evidence type="ECO:0000256" key="4">
    <source>
        <dbReference type="ARBA" id="ARBA00012944"/>
    </source>
</evidence>
<dbReference type="GO" id="GO:0006120">
    <property type="term" value="P:mitochondrial electron transport, NADH to ubiquinone"/>
    <property type="evidence" value="ECO:0007669"/>
    <property type="project" value="InterPro"/>
</dbReference>
<evidence type="ECO:0000256" key="15">
    <source>
        <dbReference type="ARBA" id="ARBA00023128"/>
    </source>
</evidence>
<keyword evidence="19" id="KW-0732">Signal</keyword>
<evidence type="ECO:0000256" key="11">
    <source>
        <dbReference type="ARBA" id="ARBA00022982"/>
    </source>
</evidence>
<dbReference type="InterPro" id="IPR050175">
    <property type="entry name" value="Complex_I_Subunit_2"/>
</dbReference>
<proteinExistence type="inferred from homology"/>
<accession>A0A342KBK7</accession>
<protein>
    <recommendedName>
        <fullName evidence="5 18">NADH-ubiquinone oxidoreductase chain 2</fullName>
        <ecNumber evidence="4 18">7.1.1.2</ecNumber>
    </recommendedName>
</protein>
<name>A0A342KBK7_9EUCA</name>
<feature type="transmembrane region" description="Helical" evidence="18">
    <location>
        <begin position="118"/>
        <end position="136"/>
    </location>
</feature>
<keyword evidence="7 18" id="KW-0679">Respiratory chain</keyword>
<evidence type="ECO:0000256" key="1">
    <source>
        <dbReference type="ARBA" id="ARBA00003257"/>
    </source>
</evidence>
<keyword evidence="12 18" id="KW-1133">Transmembrane helix</keyword>
<keyword evidence="9 18" id="KW-0999">Mitochondrion inner membrane</keyword>
<geneLocation type="mitochondrion" evidence="21"/>
<keyword evidence="8 18" id="KW-0812">Transmembrane</keyword>
<feature type="signal peptide" evidence="19">
    <location>
        <begin position="1"/>
        <end position="15"/>
    </location>
</feature>
<dbReference type="InterPro" id="IPR003917">
    <property type="entry name" value="NADH_UbQ_OxRdtase_chain2"/>
</dbReference>
<feature type="domain" description="NADH:quinone oxidoreductase/Mrp antiporter transmembrane" evidence="20">
    <location>
        <begin position="24"/>
        <end position="280"/>
    </location>
</feature>
<dbReference type="PRINTS" id="PR01436">
    <property type="entry name" value="NADHDHGNASE2"/>
</dbReference>
<keyword evidence="11 18" id="KW-0249">Electron transport</keyword>
<keyword evidence="15 18" id="KW-0496">Mitochondrion</keyword>
<evidence type="ECO:0000256" key="2">
    <source>
        <dbReference type="ARBA" id="ARBA00004448"/>
    </source>
</evidence>
<feature type="transmembrane region" description="Helical" evidence="18">
    <location>
        <begin position="194"/>
        <end position="213"/>
    </location>
</feature>
<feature type="transmembrane region" description="Helical" evidence="18">
    <location>
        <begin position="234"/>
        <end position="255"/>
    </location>
</feature>
<evidence type="ECO:0000256" key="10">
    <source>
        <dbReference type="ARBA" id="ARBA00022967"/>
    </source>
</evidence>
<evidence type="ECO:0000256" key="19">
    <source>
        <dbReference type="SAM" id="SignalP"/>
    </source>
</evidence>
<feature type="transmembrane region" description="Helical" evidence="18">
    <location>
        <begin position="310"/>
        <end position="333"/>
    </location>
</feature>
<dbReference type="PANTHER" id="PTHR46552:SF1">
    <property type="entry name" value="NADH-UBIQUINONE OXIDOREDUCTASE CHAIN 2"/>
    <property type="match status" value="1"/>
</dbReference>
<evidence type="ECO:0000256" key="12">
    <source>
        <dbReference type="ARBA" id="ARBA00022989"/>
    </source>
</evidence>
<evidence type="ECO:0000256" key="3">
    <source>
        <dbReference type="ARBA" id="ARBA00007012"/>
    </source>
</evidence>
<evidence type="ECO:0000256" key="7">
    <source>
        <dbReference type="ARBA" id="ARBA00022660"/>
    </source>
</evidence>
<feature type="transmembrane region" description="Helical" evidence="18">
    <location>
        <begin position="142"/>
        <end position="163"/>
    </location>
</feature>
<dbReference type="GO" id="GO:0005743">
    <property type="term" value="C:mitochondrial inner membrane"/>
    <property type="evidence" value="ECO:0007669"/>
    <property type="project" value="UniProtKB-SubCell"/>
</dbReference>
<keyword evidence="10 18" id="KW-1278">Translocase</keyword>
<feature type="transmembrane region" description="Helical" evidence="18">
    <location>
        <begin position="267"/>
        <end position="286"/>
    </location>
</feature>
<comment type="function">
    <text evidence="18">Core subunit of the mitochondrial membrane respiratory chain NADH dehydrogenase (Complex I) which catalyzes electron transfer from NADH through the respiratory chain, using ubiquinone as an electron acceptor. Essential for the catalytic activity and assembly of complex I.</text>
</comment>
<comment type="similarity">
    <text evidence="3 18">Belongs to the complex I subunit 2 family.</text>
</comment>
<feature type="transmembrane region" description="Helical" evidence="18">
    <location>
        <begin position="26"/>
        <end position="46"/>
    </location>
</feature>
<evidence type="ECO:0000256" key="8">
    <source>
        <dbReference type="ARBA" id="ARBA00022692"/>
    </source>
</evidence>